<dbReference type="InterPro" id="IPR051448">
    <property type="entry name" value="CdaR-like_regulators"/>
</dbReference>
<dbReference type="PANTHER" id="PTHR33744">
    <property type="entry name" value="CARBOHYDRATE DIACID REGULATOR"/>
    <property type="match status" value="1"/>
</dbReference>
<protein>
    <submittedName>
        <fullName evidence="3">DNA-binding transcriptional regulator, PucR family</fullName>
    </submittedName>
</protein>
<feature type="domain" description="PucR-like N-terminal" evidence="2">
    <location>
        <begin position="4"/>
        <end position="162"/>
    </location>
</feature>
<dbReference type="Gene3D" id="1.10.10.2840">
    <property type="entry name" value="PucR C-terminal helix-turn-helix domain"/>
    <property type="match status" value="1"/>
</dbReference>
<dbReference type="Pfam" id="PF25906">
    <property type="entry name" value="PucR-like_N"/>
    <property type="match status" value="1"/>
</dbReference>
<dbReference type="InterPro" id="IPR025736">
    <property type="entry name" value="PucR_C-HTH_dom"/>
</dbReference>
<name>A0A1H6DYJ4_9ACTN</name>
<reference evidence="4" key="1">
    <citation type="submission" date="2016-10" db="EMBL/GenBank/DDBJ databases">
        <authorList>
            <person name="Varghese N."/>
            <person name="Submissions S."/>
        </authorList>
    </citation>
    <scope>NUCLEOTIDE SEQUENCE [LARGE SCALE GENOMIC DNA]</scope>
    <source>
        <strain evidence="4">DSM 43163</strain>
    </source>
</reference>
<dbReference type="Proteomes" id="UP000236723">
    <property type="component" value="Unassembled WGS sequence"/>
</dbReference>
<feature type="domain" description="PucR C-terminal helix-turn-helix" evidence="1">
    <location>
        <begin position="332"/>
        <end position="388"/>
    </location>
</feature>
<dbReference type="InterPro" id="IPR058663">
    <property type="entry name" value="PucR-like_N"/>
</dbReference>
<proteinExistence type="predicted"/>
<dbReference type="EMBL" id="FNVO01000024">
    <property type="protein sequence ID" value="SEG89705.1"/>
    <property type="molecule type" value="Genomic_DNA"/>
</dbReference>
<evidence type="ECO:0000313" key="3">
    <source>
        <dbReference type="EMBL" id="SEG89705.1"/>
    </source>
</evidence>
<dbReference type="GO" id="GO:0003677">
    <property type="term" value="F:DNA binding"/>
    <property type="evidence" value="ECO:0007669"/>
    <property type="project" value="UniProtKB-KW"/>
</dbReference>
<dbReference type="AlphaFoldDB" id="A0A1H6DYJ4"/>
<keyword evidence="4" id="KW-1185">Reference proteome</keyword>
<organism evidence="3 4">
    <name type="scientific">Thermomonospora echinospora</name>
    <dbReference type="NCBI Taxonomy" id="1992"/>
    <lineage>
        <taxon>Bacteria</taxon>
        <taxon>Bacillati</taxon>
        <taxon>Actinomycetota</taxon>
        <taxon>Actinomycetes</taxon>
        <taxon>Streptosporangiales</taxon>
        <taxon>Thermomonosporaceae</taxon>
        <taxon>Thermomonospora</taxon>
    </lineage>
</organism>
<evidence type="ECO:0000259" key="2">
    <source>
        <dbReference type="Pfam" id="PF25906"/>
    </source>
</evidence>
<accession>A0A1H6DYJ4</accession>
<dbReference type="Pfam" id="PF13556">
    <property type="entry name" value="HTH_30"/>
    <property type="match status" value="1"/>
</dbReference>
<dbReference type="InterPro" id="IPR042070">
    <property type="entry name" value="PucR_C-HTH_sf"/>
</dbReference>
<evidence type="ECO:0000259" key="1">
    <source>
        <dbReference type="Pfam" id="PF13556"/>
    </source>
</evidence>
<evidence type="ECO:0000313" key="4">
    <source>
        <dbReference type="Proteomes" id="UP000236723"/>
    </source>
</evidence>
<keyword evidence="3" id="KW-0238">DNA-binding</keyword>
<gene>
    <name evidence="3" type="ORF">SAMN04489712_12435</name>
</gene>
<dbReference type="PANTHER" id="PTHR33744:SF1">
    <property type="entry name" value="DNA-BINDING TRANSCRIPTIONAL ACTIVATOR ADER"/>
    <property type="match status" value="1"/>
</dbReference>
<sequence>MQAAALLRHHRLDLATEIVDEVAAQVPEYSWQTDPERRAALVETIRRTVAEFADLMGGPATGWPRHMLDLFGEAGAQEARAGRGLDRLQSALRAGARAVLRWLAVQSERLRLPRSMYRAFAEAVFTSLDEFADAAAEGHRRELAKQGDDRVRHRVRLLSLLVTEPSVAPEVIADTAAQADWTVPRTTAALVFAPLRAEVSGPHAEEPVLPSLPAEVLADVRGARPWGVVPDPDRPGGLPYLAELPSPWMMVIGPTVTVDKAAASLYWAKQTLGLVERGIIAWRPGDGPVVHWADHLPTLVLFQREELPRMMAERLLAPLLKLRPREAERLGATLLACLQHGFNVKGAAKTLHVHPQTVRYRINQLQDLFGEDLHATDRRLEMEMALHAWLATMSAQD</sequence>